<accession>A0ABR4MZR1</accession>
<evidence type="ECO:0000313" key="9">
    <source>
        <dbReference type="Proteomes" id="UP001527925"/>
    </source>
</evidence>
<evidence type="ECO:0000256" key="6">
    <source>
        <dbReference type="SAM" id="MobiDB-lite"/>
    </source>
</evidence>
<dbReference type="CDD" id="cd12148">
    <property type="entry name" value="fungal_TF_MHR"/>
    <property type="match status" value="1"/>
</dbReference>
<dbReference type="PANTHER" id="PTHR47338">
    <property type="entry name" value="ZN(II)2CYS6 TRANSCRIPTION FACTOR (EUROFUNG)-RELATED"/>
    <property type="match status" value="1"/>
</dbReference>
<sequence length="544" mass="58032">MARLPLALSSSNVLRFSLVQTPAHKLHPQAISIFESLSAPHMMLVPPSYVIERLDECPLASNALVGFILVISPNQGGPAGARPFYEAALASVGAVLSRPTPIGVVAMLILASFSTQMNAHGDIARYLKCAIQLARDLGLNTETGIAALSGSEKRRETLRSIWWSLVSLDFRVAASSRTPALIPTSDMNLRLPVDPDAPAPHPYDSDAEVEASVMSSPAWSVPPLANRGITANMLVSQKIMYNAVRFMSDSVSGALKGADRIRARTEVDASISAWLSAAPSAIRQCRAQVHQDPRSHKTWQAFSCVLHHCHARIQLWLDDFHQNILRSPSIACTSRAVTEVVGAANHIAKNFSKPMIEYSAAQLVNPFSTSILFSAASALVVSLKLPMPLDSIAANASALELLIASIRAMVATWKFGQGKLDFLDYIASLCDAPAVIRACRDAELQRKVEQAAFASSQVSSSDKNGPLSPRPYLRLEMISDISPQPNATPSSTNTETAAATATEPAAEALLSTSSLKSFAIATSSAVESAPARSASAVGHAKLRI</sequence>
<gene>
    <name evidence="8" type="ORF">HK105_207736</name>
</gene>
<name>A0ABR4MZR1_9FUNG</name>
<organism evidence="8 9">
    <name type="scientific">Polyrhizophydium stewartii</name>
    <dbReference type="NCBI Taxonomy" id="2732419"/>
    <lineage>
        <taxon>Eukaryota</taxon>
        <taxon>Fungi</taxon>
        <taxon>Fungi incertae sedis</taxon>
        <taxon>Chytridiomycota</taxon>
        <taxon>Chytridiomycota incertae sedis</taxon>
        <taxon>Chytridiomycetes</taxon>
        <taxon>Rhizophydiales</taxon>
        <taxon>Rhizophydiales incertae sedis</taxon>
        <taxon>Polyrhizophydium</taxon>
    </lineage>
</organism>
<evidence type="ECO:0000256" key="3">
    <source>
        <dbReference type="ARBA" id="ARBA00023015"/>
    </source>
</evidence>
<reference evidence="8 9" key="1">
    <citation type="submission" date="2023-09" db="EMBL/GenBank/DDBJ databases">
        <title>Pangenome analysis of Batrachochytrium dendrobatidis and related Chytrids.</title>
        <authorList>
            <person name="Yacoub M.N."/>
            <person name="Stajich J.E."/>
            <person name="James T.Y."/>
        </authorList>
    </citation>
    <scope>NUCLEOTIDE SEQUENCE [LARGE SCALE GENOMIC DNA]</scope>
    <source>
        <strain evidence="8 9">JEL0888</strain>
    </source>
</reference>
<dbReference type="Proteomes" id="UP001527925">
    <property type="component" value="Unassembled WGS sequence"/>
</dbReference>
<dbReference type="PANTHER" id="PTHR47338:SF5">
    <property type="entry name" value="ZN(II)2CYS6 TRANSCRIPTION FACTOR (EUROFUNG)"/>
    <property type="match status" value="1"/>
</dbReference>
<dbReference type="InterPro" id="IPR007219">
    <property type="entry name" value="XnlR_reg_dom"/>
</dbReference>
<comment type="subcellular location">
    <subcellularLocation>
        <location evidence="1">Nucleus</location>
    </subcellularLocation>
</comment>
<evidence type="ECO:0000313" key="8">
    <source>
        <dbReference type="EMBL" id="KAL2912744.1"/>
    </source>
</evidence>
<keyword evidence="3" id="KW-0805">Transcription regulation</keyword>
<comment type="caution">
    <text evidence="8">The sequence shown here is derived from an EMBL/GenBank/DDBJ whole genome shotgun (WGS) entry which is preliminary data.</text>
</comment>
<feature type="compositionally biased region" description="Low complexity" evidence="6">
    <location>
        <begin position="485"/>
        <end position="503"/>
    </location>
</feature>
<keyword evidence="5" id="KW-0539">Nucleus</keyword>
<dbReference type="Pfam" id="PF04082">
    <property type="entry name" value="Fungal_trans"/>
    <property type="match status" value="1"/>
</dbReference>
<feature type="region of interest" description="Disordered" evidence="6">
    <location>
        <begin position="482"/>
        <end position="503"/>
    </location>
</feature>
<proteinExistence type="predicted"/>
<dbReference type="EMBL" id="JADGIZ020000058">
    <property type="protein sequence ID" value="KAL2912744.1"/>
    <property type="molecule type" value="Genomic_DNA"/>
</dbReference>
<dbReference type="InterPro" id="IPR050815">
    <property type="entry name" value="TF_fung"/>
</dbReference>
<evidence type="ECO:0000256" key="4">
    <source>
        <dbReference type="ARBA" id="ARBA00023163"/>
    </source>
</evidence>
<protein>
    <recommendedName>
        <fullName evidence="7">Xylanolytic transcriptional activator regulatory domain-containing protein</fullName>
    </recommendedName>
</protein>
<keyword evidence="2" id="KW-0479">Metal-binding</keyword>
<feature type="domain" description="Xylanolytic transcriptional activator regulatory" evidence="7">
    <location>
        <begin position="123"/>
        <end position="198"/>
    </location>
</feature>
<dbReference type="SMART" id="SM00906">
    <property type="entry name" value="Fungal_trans"/>
    <property type="match status" value="1"/>
</dbReference>
<evidence type="ECO:0000256" key="2">
    <source>
        <dbReference type="ARBA" id="ARBA00022723"/>
    </source>
</evidence>
<evidence type="ECO:0000256" key="5">
    <source>
        <dbReference type="ARBA" id="ARBA00023242"/>
    </source>
</evidence>
<keyword evidence="9" id="KW-1185">Reference proteome</keyword>
<keyword evidence="4" id="KW-0804">Transcription</keyword>
<evidence type="ECO:0000259" key="7">
    <source>
        <dbReference type="SMART" id="SM00906"/>
    </source>
</evidence>
<evidence type="ECO:0000256" key="1">
    <source>
        <dbReference type="ARBA" id="ARBA00004123"/>
    </source>
</evidence>